<accession>A0A927BDE9</accession>
<proteinExistence type="predicted"/>
<evidence type="ECO:0000313" key="2">
    <source>
        <dbReference type="Proteomes" id="UP000612233"/>
    </source>
</evidence>
<protein>
    <submittedName>
        <fullName evidence="1">Uncharacterized protein</fullName>
    </submittedName>
</protein>
<dbReference type="EMBL" id="JACXAD010000008">
    <property type="protein sequence ID" value="MBD2768063.1"/>
    <property type="molecule type" value="Genomic_DNA"/>
</dbReference>
<reference evidence="1" key="1">
    <citation type="submission" date="2020-09" db="EMBL/GenBank/DDBJ databases">
        <authorList>
            <person name="Kim M.K."/>
        </authorList>
    </citation>
    <scope>NUCLEOTIDE SEQUENCE</scope>
    <source>
        <strain evidence="1">BT664</strain>
    </source>
</reference>
<organism evidence="1 2">
    <name type="scientific">Hymenobacter montanus</name>
    <dbReference type="NCBI Taxonomy" id="2771359"/>
    <lineage>
        <taxon>Bacteria</taxon>
        <taxon>Pseudomonadati</taxon>
        <taxon>Bacteroidota</taxon>
        <taxon>Cytophagia</taxon>
        <taxon>Cytophagales</taxon>
        <taxon>Hymenobacteraceae</taxon>
        <taxon>Hymenobacter</taxon>
    </lineage>
</organism>
<comment type="caution">
    <text evidence="1">The sequence shown here is derived from an EMBL/GenBank/DDBJ whole genome shotgun (WGS) entry which is preliminary data.</text>
</comment>
<evidence type="ECO:0000313" key="1">
    <source>
        <dbReference type="EMBL" id="MBD2768063.1"/>
    </source>
</evidence>
<dbReference type="AlphaFoldDB" id="A0A927BDE9"/>
<dbReference type="Proteomes" id="UP000612233">
    <property type="component" value="Unassembled WGS sequence"/>
</dbReference>
<sequence>MAVAEVSSTRWKARRCLHATGYGLITHVLADSRDILHLPRLLTGLQQRLRMHELTLRNLLADPGYANSSNYALLERQHITAWVSVFG</sequence>
<name>A0A927BDE9_9BACT</name>
<gene>
    <name evidence="1" type="ORF">IC235_09190</name>
</gene>
<keyword evidence="2" id="KW-1185">Reference proteome</keyword>